<dbReference type="SUPFAM" id="SSF47175">
    <property type="entry name" value="Cytochromes"/>
    <property type="match status" value="1"/>
</dbReference>
<dbReference type="Proteomes" id="UP000321353">
    <property type="component" value="Chromosome"/>
</dbReference>
<name>A0A5B9M9N3_9BACT</name>
<sequence precursor="true">MKPRNRTLPAAILLSGSMLFSAHAYLAWGEEKRAPAPKFSADATQGIFFDSVGDAIRGERPTLQELRKKIAPPAAAASTTPEDGSKANAGPWDKLISPTSIEDEIKRVKLHYDSVVTQPGPFKSGGYQDARLDLMVMSSLFAIITEYQGDVRWKDDAAIARDLLGRTAFNCNAGTNQVFNEARARKDDLQDLMSGTGLRSGKAEESNDWASIADRAPLMEYAEILKEQLRTATNSADDVKAEPSDVRRPAELLAIIGRILVAEGMDDADDDDYVAFSNAMTKAAQGVTRGLELDDYNVISQAVGAVTQSCDDCHGQYR</sequence>
<feature type="chain" id="PRO_5022990374" description="Cytochrome C" evidence="2">
    <location>
        <begin position="25"/>
        <end position="318"/>
    </location>
</feature>
<dbReference type="GO" id="GO:0022900">
    <property type="term" value="P:electron transport chain"/>
    <property type="evidence" value="ECO:0007669"/>
    <property type="project" value="InterPro"/>
</dbReference>
<dbReference type="GO" id="GO:0005506">
    <property type="term" value="F:iron ion binding"/>
    <property type="evidence" value="ECO:0007669"/>
    <property type="project" value="InterPro"/>
</dbReference>
<dbReference type="KEGG" id="smam:Mal15_12780"/>
<dbReference type="Gene3D" id="1.20.120.10">
    <property type="entry name" value="Cytochrome c/b562"/>
    <property type="match status" value="1"/>
</dbReference>
<dbReference type="GO" id="GO:0009055">
    <property type="term" value="F:electron transfer activity"/>
    <property type="evidence" value="ECO:0007669"/>
    <property type="project" value="InterPro"/>
</dbReference>
<gene>
    <name evidence="3" type="ORF">Mal15_12780</name>
</gene>
<evidence type="ECO:0000313" key="4">
    <source>
        <dbReference type="Proteomes" id="UP000321353"/>
    </source>
</evidence>
<dbReference type="InterPro" id="IPR002321">
    <property type="entry name" value="Cyt_c_II"/>
</dbReference>
<dbReference type="AlphaFoldDB" id="A0A5B9M9N3"/>
<accession>A0A5B9M9N3</accession>
<proteinExistence type="predicted"/>
<dbReference type="PROSITE" id="PS51009">
    <property type="entry name" value="CYTCII"/>
    <property type="match status" value="1"/>
</dbReference>
<dbReference type="EMBL" id="CP036264">
    <property type="protein sequence ID" value="QEF97239.1"/>
    <property type="molecule type" value="Genomic_DNA"/>
</dbReference>
<evidence type="ECO:0000256" key="1">
    <source>
        <dbReference type="SAM" id="MobiDB-lite"/>
    </source>
</evidence>
<protein>
    <recommendedName>
        <fullName evidence="5">Cytochrome C</fullName>
    </recommendedName>
</protein>
<dbReference type="GO" id="GO:0020037">
    <property type="term" value="F:heme binding"/>
    <property type="evidence" value="ECO:0007669"/>
    <property type="project" value="InterPro"/>
</dbReference>
<evidence type="ECO:0008006" key="5">
    <source>
        <dbReference type="Google" id="ProtNLM"/>
    </source>
</evidence>
<reference evidence="3 4" key="1">
    <citation type="submission" date="2019-02" db="EMBL/GenBank/DDBJ databases">
        <title>Planctomycetal bacteria perform biofilm scaping via a novel small molecule.</title>
        <authorList>
            <person name="Jeske O."/>
            <person name="Boedeker C."/>
            <person name="Wiegand S."/>
            <person name="Breitling P."/>
            <person name="Kallscheuer N."/>
            <person name="Jogler M."/>
            <person name="Rohde M."/>
            <person name="Petersen J."/>
            <person name="Medema M.H."/>
            <person name="Surup F."/>
            <person name="Jogler C."/>
        </authorList>
    </citation>
    <scope>NUCLEOTIDE SEQUENCE [LARGE SCALE GENOMIC DNA]</scope>
    <source>
        <strain evidence="3 4">Mal15</strain>
    </source>
</reference>
<organism evidence="3 4">
    <name type="scientific">Stieleria maiorica</name>
    <dbReference type="NCBI Taxonomy" id="2795974"/>
    <lineage>
        <taxon>Bacteria</taxon>
        <taxon>Pseudomonadati</taxon>
        <taxon>Planctomycetota</taxon>
        <taxon>Planctomycetia</taxon>
        <taxon>Pirellulales</taxon>
        <taxon>Pirellulaceae</taxon>
        <taxon>Stieleria</taxon>
    </lineage>
</organism>
<dbReference type="InterPro" id="IPR010980">
    <property type="entry name" value="Cyt_c/b562"/>
</dbReference>
<evidence type="ECO:0000256" key="2">
    <source>
        <dbReference type="SAM" id="SignalP"/>
    </source>
</evidence>
<keyword evidence="4" id="KW-1185">Reference proteome</keyword>
<feature type="signal peptide" evidence="2">
    <location>
        <begin position="1"/>
        <end position="24"/>
    </location>
</feature>
<feature type="region of interest" description="Disordered" evidence="1">
    <location>
        <begin position="71"/>
        <end position="93"/>
    </location>
</feature>
<dbReference type="RefSeq" id="WP_147866949.1">
    <property type="nucleotide sequence ID" value="NZ_CP036264.1"/>
</dbReference>
<keyword evidence="2" id="KW-0732">Signal</keyword>
<evidence type="ECO:0000313" key="3">
    <source>
        <dbReference type="EMBL" id="QEF97239.1"/>
    </source>
</evidence>